<evidence type="ECO:0000256" key="9">
    <source>
        <dbReference type="ARBA" id="ARBA00023136"/>
    </source>
</evidence>
<dbReference type="RefSeq" id="WP_350448371.1">
    <property type="nucleotide sequence ID" value="NZ_CP158373.1"/>
</dbReference>
<name>A0AAU7Y923_9PSED</name>
<evidence type="ECO:0000256" key="4">
    <source>
        <dbReference type="ARBA" id="ARBA00022475"/>
    </source>
</evidence>
<proteinExistence type="inferred from homology"/>
<sequence length="154" mass="16857">MNPLSSLHNRWRQLPARERRALLLLSLFLGPVLAWMLLLQPQRQALHQAEQDYQQALALQADLARLPAARPQATLTAEALPGLLARTSAEARLNIERMDHEGAGRINLGLEGALDDLIGWLRQLQQAGARVASLGLEVSPDGQARARLQVEAGA</sequence>
<organism evidence="10">
    <name type="scientific">Pseudomonas solani</name>
    <dbReference type="NCBI Taxonomy" id="2731552"/>
    <lineage>
        <taxon>Bacteria</taxon>
        <taxon>Pseudomonadati</taxon>
        <taxon>Pseudomonadota</taxon>
        <taxon>Gammaproteobacteria</taxon>
        <taxon>Pseudomonadales</taxon>
        <taxon>Pseudomonadaceae</taxon>
        <taxon>Pseudomonas</taxon>
    </lineage>
</organism>
<dbReference type="GO" id="GO:0015628">
    <property type="term" value="P:protein secretion by the type II secretion system"/>
    <property type="evidence" value="ECO:0007669"/>
    <property type="project" value="InterPro"/>
</dbReference>
<dbReference type="InterPro" id="IPR023229">
    <property type="entry name" value="T2SS_M_periplasmic_sf"/>
</dbReference>
<evidence type="ECO:0000256" key="2">
    <source>
        <dbReference type="ARBA" id="ARBA00010637"/>
    </source>
</evidence>
<evidence type="ECO:0000256" key="7">
    <source>
        <dbReference type="ARBA" id="ARBA00022927"/>
    </source>
</evidence>
<keyword evidence="3" id="KW-0813">Transport</keyword>
<evidence type="ECO:0000256" key="8">
    <source>
        <dbReference type="ARBA" id="ARBA00022989"/>
    </source>
</evidence>
<dbReference type="GO" id="GO:0005886">
    <property type="term" value="C:plasma membrane"/>
    <property type="evidence" value="ECO:0007669"/>
    <property type="project" value="UniProtKB-SubCell"/>
</dbReference>
<keyword evidence="8" id="KW-1133">Transmembrane helix</keyword>
<dbReference type="AlphaFoldDB" id="A0AAU7Y923"/>
<keyword evidence="5" id="KW-0997">Cell inner membrane</keyword>
<reference evidence="10" key="1">
    <citation type="submission" date="2023-08" db="EMBL/GenBank/DDBJ databases">
        <title>Increased levels of nutrients transform a symbiont into a lethal pathobiont.</title>
        <authorList>
            <person name="Lachnit T."/>
            <person name="Ulrich L."/>
            <person name="Willmer F.M."/>
            <person name="Hasenbein T."/>
            <person name="Steiner L.X."/>
            <person name="Wolters M."/>
            <person name="Herbst E.M."/>
            <person name="Deines P."/>
        </authorList>
    </citation>
    <scope>NUCLEOTIDE SEQUENCE</scope>
    <source>
        <strain evidence="10">T3</strain>
    </source>
</reference>
<dbReference type="EMBL" id="CP158373">
    <property type="protein sequence ID" value="XBY66605.1"/>
    <property type="molecule type" value="Genomic_DNA"/>
</dbReference>
<evidence type="ECO:0000256" key="1">
    <source>
        <dbReference type="ARBA" id="ARBA00004377"/>
    </source>
</evidence>
<comment type="similarity">
    <text evidence="2">Belongs to the GSP M family.</text>
</comment>
<dbReference type="InterPro" id="IPR007690">
    <property type="entry name" value="T2SS_GspM"/>
</dbReference>
<keyword evidence="7" id="KW-0653">Protein transport</keyword>
<evidence type="ECO:0000256" key="6">
    <source>
        <dbReference type="ARBA" id="ARBA00022692"/>
    </source>
</evidence>
<comment type="subcellular location">
    <subcellularLocation>
        <location evidence="1">Cell inner membrane</location>
        <topology evidence="1">Single-pass membrane protein</topology>
    </subcellularLocation>
</comment>
<dbReference type="Pfam" id="PF04612">
    <property type="entry name" value="T2SSM"/>
    <property type="match status" value="1"/>
</dbReference>
<evidence type="ECO:0000256" key="5">
    <source>
        <dbReference type="ARBA" id="ARBA00022519"/>
    </source>
</evidence>
<protein>
    <submittedName>
        <fullName evidence="10">Type II secretion system protein GspM</fullName>
    </submittedName>
</protein>
<keyword evidence="6" id="KW-0812">Transmembrane</keyword>
<evidence type="ECO:0000256" key="3">
    <source>
        <dbReference type="ARBA" id="ARBA00022448"/>
    </source>
</evidence>
<accession>A0AAU7Y923</accession>
<dbReference type="Gene3D" id="3.30.1360.100">
    <property type="entry name" value="General secretion pathway protein M, EpsM"/>
    <property type="match status" value="1"/>
</dbReference>
<dbReference type="SUPFAM" id="SSF103054">
    <property type="entry name" value="General secretion pathway protein M, EpsM"/>
    <property type="match status" value="1"/>
</dbReference>
<dbReference type="GO" id="GO:0015627">
    <property type="term" value="C:type II protein secretion system complex"/>
    <property type="evidence" value="ECO:0007669"/>
    <property type="project" value="InterPro"/>
</dbReference>
<keyword evidence="4" id="KW-1003">Cell membrane</keyword>
<keyword evidence="9" id="KW-0472">Membrane</keyword>
<gene>
    <name evidence="10" type="primary">gspM</name>
    <name evidence="10" type="ORF">ABS648_12835</name>
</gene>
<evidence type="ECO:0000313" key="10">
    <source>
        <dbReference type="EMBL" id="XBY66605.1"/>
    </source>
</evidence>